<evidence type="ECO:0000259" key="12">
    <source>
        <dbReference type="Pfam" id="PF02705"/>
    </source>
</evidence>
<comment type="caution">
    <text evidence="10">Lacks conserved residue(s) required for the propagation of feature annotation.</text>
</comment>
<feature type="region of interest" description="Disordered" evidence="11">
    <location>
        <begin position="804"/>
        <end position="839"/>
    </location>
</feature>
<dbReference type="Gramene" id="TraesCS5B03G0524300.2">
    <property type="protein sequence ID" value="TraesCS5B03G0524300.2.CDS"/>
    <property type="gene ID" value="TraesCS5B03G0524300"/>
</dbReference>
<evidence type="ECO:0000256" key="7">
    <source>
        <dbReference type="ARBA" id="ARBA00022989"/>
    </source>
</evidence>
<feature type="transmembrane region" description="Helical" evidence="10">
    <location>
        <begin position="328"/>
        <end position="352"/>
    </location>
</feature>
<keyword evidence="8 10" id="KW-0406">Ion transport</keyword>
<dbReference type="InterPro" id="IPR053951">
    <property type="entry name" value="K_trans_N"/>
</dbReference>
<evidence type="ECO:0000259" key="13">
    <source>
        <dbReference type="Pfam" id="PF22776"/>
    </source>
</evidence>
<evidence type="ECO:0000256" key="4">
    <source>
        <dbReference type="ARBA" id="ARBA00022538"/>
    </source>
</evidence>
<name>A0A3B6LLQ7_WHEAT</name>
<feature type="transmembrane region" description="Helical" evidence="10">
    <location>
        <begin position="154"/>
        <end position="175"/>
    </location>
</feature>
<evidence type="ECO:0000313" key="14">
    <source>
        <dbReference type="EnsemblPlants" id="TraesCS5B02G197300.2"/>
    </source>
</evidence>
<feature type="compositionally biased region" description="Acidic residues" evidence="11">
    <location>
        <begin position="1"/>
        <end position="11"/>
    </location>
</feature>
<dbReference type="EnsemblPlants" id="TraesCS5B02G197300.2">
    <property type="protein sequence ID" value="TraesCS5B02G197300.2"/>
    <property type="gene ID" value="TraesCS5B02G197300"/>
</dbReference>
<feature type="transmembrane region" description="Helical" evidence="10">
    <location>
        <begin position="443"/>
        <end position="463"/>
    </location>
</feature>
<dbReference type="Gramene" id="TraesKAR5B01G0233040.2">
    <property type="protein sequence ID" value="cds.TraesKAR5B01G0233040.2"/>
    <property type="gene ID" value="TraesKAR5B01G0233040"/>
</dbReference>
<feature type="transmembrane region" description="Helical" evidence="10">
    <location>
        <begin position="622"/>
        <end position="641"/>
    </location>
</feature>
<feature type="transmembrane region" description="Helical" evidence="10">
    <location>
        <begin position="531"/>
        <end position="555"/>
    </location>
</feature>
<feature type="domain" description="K+ potassium transporter integral membrane" evidence="12">
    <location>
        <begin position="120"/>
        <end position="284"/>
    </location>
</feature>
<dbReference type="GO" id="GO:0006813">
    <property type="term" value="P:potassium ion transport"/>
    <property type="evidence" value="ECO:0000318"/>
    <property type="project" value="GO_Central"/>
</dbReference>
<evidence type="ECO:0000313" key="15">
    <source>
        <dbReference type="Proteomes" id="UP000019116"/>
    </source>
</evidence>
<comment type="similarity">
    <text evidence="2 10">Belongs to the HAK/KUP transporter (TC 2.A.72.3) family.</text>
</comment>
<feature type="transmembrane region" description="Helical" evidence="10">
    <location>
        <begin position="561"/>
        <end position="585"/>
    </location>
</feature>
<keyword evidence="6 10" id="KW-0630">Potassium</keyword>
<feature type="transmembrane region" description="Helical" evidence="10">
    <location>
        <begin position="245"/>
        <end position="263"/>
    </location>
</feature>
<feature type="region of interest" description="Disordered" evidence="11">
    <location>
        <begin position="1"/>
        <end position="44"/>
    </location>
</feature>
<feature type="domain" description="K+ potassium transporter C-terminal" evidence="13">
    <location>
        <begin position="672"/>
        <end position="914"/>
    </location>
</feature>
<dbReference type="OMA" id="ECTSHEY"/>
<evidence type="ECO:0000256" key="11">
    <source>
        <dbReference type="SAM" id="MobiDB-lite"/>
    </source>
</evidence>
<reference evidence="14" key="2">
    <citation type="submission" date="2018-10" db="UniProtKB">
        <authorList>
            <consortium name="EnsemblPlants"/>
        </authorList>
    </citation>
    <scope>IDENTIFICATION</scope>
</reference>
<reference evidence="14" key="1">
    <citation type="submission" date="2018-08" db="EMBL/GenBank/DDBJ databases">
        <authorList>
            <person name="Rossello M."/>
        </authorList>
    </citation>
    <scope>NUCLEOTIDE SEQUENCE [LARGE SCALE GENOMIC DNA]</scope>
    <source>
        <strain evidence="14">cv. Chinese Spring</strain>
    </source>
</reference>
<evidence type="ECO:0000256" key="8">
    <source>
        <dbReference type="ARBA" id="ARBA00023065"/>
    </source>
</evidence>
<feature type="transmembrane region" description="Helical" evidence="10">
    <location>
        <begin position="483"/>
        <end position="510"/>
    </location>
</feature>
<keyword evidence="5 10" id="KW-0812">Transmembrane</keyword>
<dbReference type="Gramene" id="TraesRN5B0100530300.2">
    <property type="protein sequence ID" value="TraesRN5B0100530300.2"/>
    <property type="gene ID" value="TraesRN5B0100530300"/>
</dbReference>
<feature type="transmembrane region" description="Helical" evidence="10">
    <location>
        <begin position="364"/>
        <end position="386"/>
    </location>
</feature>
<proteinExistence type="inferred from homology"/>
<dbReference type="Gramene" id="TraesARI7B03G04208310.2">
    <property type="protein sequence ID" value="TraesARI7B03G04208310.2"/>
    <property type="gene ID" value="TraesARI7B03G04208310"/>
</dbReference>
<feature type="transmembrane region" description="Helical" evidence="10">
    <location>
        <begin position="592"/>
        <end position="610"/>
    </location>
</feature>
<evidence type="ECO:0000256" key="9">
    <source>
        <dbReference type="ARBA" id="ARBA00023136"/>
    </source>
</evidence>
<dbReference type="PANTHER" id="PTHR30540:SF4">
    <property type="entry name" value="POTASSIUM TRANSPORTER 12-RELATED"/>
    <property type="match status" value="1"/>
</dbReference>
<dbReference type="InterPro" id="IPR003855">
    <property type="entry name" value="K+_transporter"/>
</dbReference>
<evidence type="ECO:0000256" key="10">
    <source>
        <dbReference type="RuleBase" id="RU321113"/>
    </source>
</evidence>
<feature type="domain" description="K+ potassium transporter integral membrane" evidence="12">
    <location>
        <begin position="336"/>
        <end position="659"/>
    </location>
</feature>
<dbReference type="InterPro" id="IPR053952">
    <property type="entry name" value="K_trans_C"/>
</dbReference>
<dbReference type="Gramene" id="TraesSTA5B03G02879980.2">
    <property type="protein sequence ID" value="TraesSTA5B03G02879980.2"/>
    <property type="gene ID" value="TraesSTA5B03G02879980"/>
</dbReference>
<comment type="function">
    <text evidence="10">Potassium transporter.</text>
</comment>
<feature type="transmembrane region" description="Helical" evidence="10">
    <location>
        <begin position="412"/>
        <end position="431"/>
    </location>
</feature>
<keyword evidence="7 10" id="KW-1133">Transmembrane helix</keyword>
<dbReference type="Pfam" id="PF22776">
    <property type="entry name" value="K_trans_C"/>
    <property type="match status" value="1"/>
</dbReference>
<gene>
    <name evidence="14" type="primary">LOC123111848</name>
</gene>
<dbReference type="GO" id="GO:0016020">
    <property type="term" value="C:membrane"/>
    <property type="evidence" value="ECO:0000318"/>
    <property type="project" value="GO_Central"/>
</dbReference>
<dbReference type="Gramene" id="TraesCS5B02G197300.2">
    <property type="protein sequence ID" value="TraesCS5B02G197300.2"/>
    <property type="gene ID" value="TraesCS5B02G197300"/>
</dbReference>
<evidence type="ECO:0000256" key="2">
    <source>
        <dbReference type="ARBA" id="ARBA00008440"/>
    </source>
</evidence>
<evidence type="ECO:0000256" key="5">
    <source>
        <dbReference type="ARBA" id="ARBA00022692"/>
    </source>
</evidence>
<evidence type="ECO:0000256" key="6">
    <source>
        <dbReference type="ARBA" id="ARBA00022958"/>
    </source>
</evidence>
<evidence type="ECO:0000256" key="1">
    <source>
        <dbReference type="ARBA" id="ARBA00004141"/>
    </source>
</evidence>
<dbReference type="OrthoDB" id="504708at2759"/>
<dbReference type="GO" id="GO:0015079">
    <property type="term" value="F:potassium ion transmembrane transporter activity"/>
    <property type="evidence" value="ECO:0000318"/>
    <property type="project" value="GO_Central"/>
</dbReference>
<sequence>MDDGGIQEEEQPPSARPLRPKRSGGSSRWVDASEVDSSESAHWSLEDEREPWALSAADEAEVLCATGGALLSRRSSSAFRRRLGKRPKRVDSLDVESMNVRGAHGHSAQDISLMGTVAMAFQTLGVVYGDMGTSPLYVFSDVFSKVPIKSEVEILGALSLVMYTIALIPFAKYVFIVLKANDNGEGGTFALYSLICRYAKVSLLPNQQRVDENISSFRLKLPTPELERALLVKDYLEKKPLYKNILLFLVLMGTSMVIGDGILTPSMSVMSAVSGLQGQVAGFDAGSICYALHEYCNCLLMSCHYITADILNHLFIQSYFPKPQEHKYLLASSFFFADAVVIVSILVLLLLFSVQSFGTGKVGIMFAPVLALWFLNLGSIGIYNIIKYDTSVVRALNPMYIYYFFKMNGIKAWSALGGCVLCITGAEAMFADLGHFTVKSIQLAFTAVVFPCLLIAYMGQAAYLMKHPLDVERVFYDSVPEVLFWPVFVIATLAAMIASQAMISATFSCIKQAMALGCFPRIKIIHTSKKVMGQIYIPVMNWFLMIMCIIIVATFRSTNDIANAYGIAEVGVMMVSTALVTLVMLLIWQTNLYLVLCFPIFFGAMEFIYLTAVMSKLLEGGWLPLAFSSLFLCIMYTWNYGSVLKYQSEMRGKISLDFILDLGSTLGTVRVPGIGLVYNELVQGIPSIFGHLLITLPAMHSTIVFVCIKYVPVPYVPLEERFLFRRVGQKDYHMFRCVARYGYKDVRKEDHGSFEHLLVESLEKFLRREAQELALEVSTMEAERDDVSEVSEIVPSSPATAAEDLHTPLLSDQRPGDDSRMLGMEGSVPLPPSSSMSAEEDPSLEYELAALRDAMASGFTYLLAHGDVRARKQSFFTKKFIINYFYAFLRRNCRGGTATLKMPHSNIMRVGMTYMV</sequence>
<keyword evidence="3" id="KW-0813">Transport</keyword>
<protein>
    <recommendedName>
        <fullName evidence="10">Potassium transporter</fullName>
    </recommendedName>
</protein>
<dbReference type="NCBIfam" id="TIGR00794">
    <property type="entry name" value="kup"/>
    <property type="match status" value="1"/>
</dbReference>
<dbReference type="PANTHER" id="PTHR30540">
    <property type="entry name" value="OSMOTIC STRESS POTASSIUM TRANSPORTER"/>
    <property type="match status" value="1"/>
</dbReference>
<dbReference type="Proteomes" id="UP000019116">
    <property type="component" value="Chromosome 5B"/>
</dbReference>
<keyword evidence="4 10" id="KW-0633">Potassium transport</keyword>
<comment type="subcellular location">
    <subcellularLocation>
        <location evidence="1 10">Membrane</location>
        <topology evidence="1 10">Multi-pass membrane protein</topology>
    </subcellularLocation>
</comment>
<keyword evidence="15" id="KW-1185">Reference proteome</keyword>
<accession>A0A3B6LLQ7</accession>
<evidence type="ECO:0000256" key="3">
    <source>
        <dbReference type="ARBA" id="ARBA00022448"/>
    </source>
</evidence>
<dbReference type="STRING" id="4565.A0A3B6LLQ7"/>
<dbReference type="Pfam" id="PF02705">
    <property type="entry name" value="K_trans"/>
    <property type="match status" value="2"/>
</dbReference>
<keyword evidence="9 10" id="KW-0472">Membrane</keyword>
<organism evidence="14">
    <name type="scientific">Triticum aestivum</name>
    <name type="common">Wheat</name>
    <dbReference type="NCBI Taxonomy" id="4565"/>
    <lineage>
        <taxon>Eukaryota</taxon>
        <taxon>Viridiplantae</taxon>
        <taxon>Streptophyta</taxon>
        <taxon>Embryophyta</taxon>
        <taxon>Tracheophyta</taxon>
        <taxon>Spermatophyta</taxon>
        <taxon>Magnoliopsida</taxon>
        <taxon>Liliopsida</taxon>
        <taxon>Poales</taxon>
        <taxon>Poaceae</taxon>
        <taxon>BOP clade</taxon>
        <taxon>Pooideae</taxon>
        <taxon>Triticodae</taxon>
        <taxon>Triticeae</taxon>
        <taxon>Triticinae</taxon>
        <taxon>Triticum</taxon>
    </lineage>
</organism>
<dbReference type="AlphaFoldDB" id="A0A3B6LLQ7"/>